<feature type="domain" description="EGF-like" evidence="1">
    <location>
        <begin position="151"/>
        <end position="184"/>
    </location>
</feature>
<dbReference type="InterPro" id="IPR000742">
    <property type="entry name" value="EGF"/>
</dbReference>
<organism evidence="2 3">
    <name type="scientific">Dreissena polymorpha</name>
    <name type="common">Zebra mussel</name>
    <name type="synonym">Mytilus polymorpha</name>
    <dbReference type="NCBI Taxonomy" id="45954"/>
    <lineage>
        <taxon>Eukaryota</taxon>
        <taxon>Metazoa</taxon>
        <taxon>Spiralia</taxon>
        <taxon>Lophotrochozoa</taxon>
        <taxon>Mollusca</taxon>
        <taxon>Bivalvia</taxon>
        <taxon>Autobranchia</taxon>
        <taxon>Heteroconchia</taxon>
        <taxon>Euheterodonta</taxon>
        <taxon>Imparidentia</taxon>
        <taxon>Neoheterodontei</taxon>
        <taxon>Myida</taxon>
        <taxon>Dreissenoidea</taxon>
        <taxon>Dreissenidae</taxon>
        <taxon>Dreissena</taxon>
    </lineage>
</organism>
<dbReference type="Pfam" id="PF01683">
    <property type="entry name" value="EB"/>
    <property type="match status" value="1"/>
</dbReference>
<sequence>MLLFLLYVKKDGDGSIGGSCNVTIACRDANAVCTNGRCVCKGGFNVINGVCMQNQHFGGWCNSTFPCLDSYTNCSHTGTCECVSGYQGVNGSCVQVGDVGGVCSQERQCRDQNAQCVPDGQSLCAGTPCLPGLCDCLENWRMGPGGSCRKDCTSNKCMANAVCDNNTRLCECPQPFTAVSVECIAVVVVVVKWTACVEMVTASASRAPYLLTGCALKASSFNLASTDSIVSVNPVSTDSVVSVNPVCTESGVLTLVGSVNPVNTDSVFLLGTGSPGHVNPFLHVLTRCLPVSENFIRTDSGLLARLSSVKPVSTNLGVLAQELTRAVSFKQGSIDSSEQFKPILTLVSKLNLFLLAGRCKQYSPFNTLSTECAERMRAVVTSSVFTVVRRNPDCPQAQFERCCRVHVISPGDNRTITGQPVFIVPPYGGGSSGGGGNGGTGNGPGAEICAIRASCLTEIAVYAMFIEQVRTVIVMMMIRNEHMYANKDQPNSPLTFHVFLEKGADSACVPTLMFNAVSVRCPFTNPVFTSSNGFSTLNLTNPFKGGQYSLKVEASHPQAEVMVACGNAAPPQIGPPSTACGATGAPPTAYPEEKVYCIAHVGRSVGRSVRPSVGRTVLATDLYSTVLATDLYSTVFATDLESTAFATDLERTVLKPIQHCVETDPYSNVFELDPLSTVFETDPLCTVLKTDPLSTVFETDPLSTVLN</sequence>
<feature type="domain" description="EGF-like" evidence="1">
    <location>
        <begin position="60"/>
        <end position="94"/>
    </location>
</feature>
<protein>
    <recommendedName>
        <fullName evidence="1">EGF-like domain-containing protein</fullName>
    </recommendedName>
</protein>
<evidence type="ECO:0000259" key="1">
    <source>
        <dbReference type="SMART" id="SM00181"/>
    </source>
</evidence>
<keyword evidence="3" id="KW-1185">Reference proteome</keyword>
<dbReference type="EMBL" id="JAIWYP010000012">
    <property type="protein sequence ID" value="KAH3726171.1"/>
    <property type="molecule type" value="Genomic_DNA"/>
</dbReference>
<feature type="domain" description="EGF-like" evidence="1">
    <location>
        <begin position="19"/>
        <end position="52"/>
    </location>
</feature>
<gene>
    <name evidence="2" type="ORF">DPMN_052028</name>
</gene>
<reference evidence="2" key="1">
    <citation type="journal article" date="2019" name="bioRxiv">
        <title>The Genome of the Zebra Mussel, Dreissena polymorpha: A Resource for Invasive Species Research.</title>
        <authorList>
            <person name="McCartney M.A."/>
            <person name="Auch B."/>
            <person name="Kono T."/>
            <person name="Mallez S."/>
            <person name="Zhang Y."/>
            <person name="Obille A."/>
            <person name="Becker A."/>
            <person name="Abrahante J.E."/>
            <person name="Garbe J."/>
            <person name="Badalamenti J.P."/>
            <person name="Herman A."/>
            <person name="Mangelson H."/>
            <person name="Liachko I."/>
            <person name="Sullivan S."/>
            <person name="Sone E.D."/>
            <person name="Koren S."/>
            <person name="Silverstein K.A.T."/>
            <person name="Beckman K.B."/>
            <person name="Gohl D.M."/>
        </authorList>
    </citation>
    <scope>NUCLEOTIDE SEQUENCE</scope>
    <source>
        <strain evidence="2">Duluth1</strain>
        <tissue evidence="2">Whole animal</tissue>
    </source>
</reference>
<dbReference type="AlphaFoldDB" id="A0A9D4CL44"/>
<dbReference type="InterPro" id="IPR006149">
    <property type="entry name" value="EB_dom"/>
</dbReference>
<dbReference type="SMART" id="SM00181">
    <property type="entry name" value="EGF"/>
    <property type="match status" value="3"/>
</dbReference>
<evidence type="ECO:0000313" key="3">
    <source>
        <dbReference type="Proteomes" id="UP000828390"/>
    </source>
</evidence>
<reference evidence="2" key="2">
    <citation type="submission" date="2020-11" db="EMBL/GenBank/DDBJ databases">
        <authorList>
            <person name="McCartney M.A."/>
            <person name="Auch B."/>
            <person name="Kono T."/>
            <person name="Mallez S."/>
            <person name="Becker A."/>
            <person name="Gohl D.M."/>
            <person name="Silverstein K.A.T."/>
            <person name="Koren S."/>
            <person name="Bechman K.B."/>
            <person name="Herman A."/>
            <person name="Abrahante J.E."/>
            <person name="Garbe J."/>
        </authorList>
    </citation>
    <scope>NUCLEOTIDE SEQUENCE</scope>
    <source>
        <strain evidence="2">Duluth1</strain>
        <tissue evidence="2">Whole animal</tissue>
    </source>
</reference>
<accession>A0A9D4CL44</accession>
<evidence type="ECO:0000313" key="2">
    <source>
        <dbReference type="EMBL" id="KAH3726171.1"/>
    </source>
</evidence>
<proteinExistence type="predicted"/>
<comment type="caution">
    <text evidence="2">The sequence shown here is derived from an EMBL/GenBank/DDBJ whole genome shotgun (WGS) entry which is preliminary data.</text>
</comment>
<dbReference type="Proteomes" id="UP000828390">
    <property type="component" value="Unassembled WGS sequence"/>
</dbReference>
<name>A0A9D4CL44_DREPO</name>